<protein>
    <recommendedName>
        <fullName evidence="2">DNA-directed DNA polymerase</fullName>
        <ecNumber evidence="2">2.7.7.7</ecNumber>
    </recommendedName>
</protein>
<dbReference type="GO" id="GO:0003887">
    <property type="term" value="F:DNA-directed DNA polymerase activity"/>
    <property type="evidence" value="ECO:0007669"/>
    <property type="project" value="UniProtKB-KW"/>
</dbReference>
<dbReference type="InterPro" id="IPR006141">
    <property type="entry name" value="Intein_N"/>
</dbReference>
<dbReference type="GO" id="GO:0016539">
    <property type="term" value="P:intein-mediated protein splicing"/>
    <property type="evidence" value="ECO:0007669"/>
    <property type="project" value="InterPro"/>
</dbReference>
<dbReference type="Pfam" id="PF02811">
    <property type="entry name" value="PHP"/>
    <property type="match status" value="1"/>
</dbReference>
<dbReference type="InterPro" id="IPR003586">
    <property type="entry name" value="Hint_dom_C"/>
</dbReference>
<dbReference type="InterPro" id="IPR016195">
    <property type="entry name" value="Pol/histidinol_Pase-like"/>
</dbReference>
<dbReference type="Pfam" id="PF07733">
    <property type="entry name" value="DNA_pol3_alpha"/>
    <property type="match status" value="1"/>
</dbReference>
<evidence type="ECO:0000256" key="7">
    <source>
        <dbReference type="ARBA" id="ARBA00049244"/>
    </source>
</evidence>
<dbReference type="SUPFAM" id="SSF89550">
    <property type="entry name" value="PHP domain-like"/>
    <property type="match status" value="1"/>
</dbReference>
<evidence type="ECO:0000259" key="9">
    <source>
        <dbReference type="SMART" id="SM00306"/>
    </source>
</evidence>
<dbReference type="Pfam" id="PF01336">
    <property type="entry name" value="tRNA_anti-codon"/>
    <property type="match status" value="1"/>
</dbReference>
<dbReference type="Pfam" id="PF17657">
    <property type="entry name" value="DNA_pol3_finger"/>
    <property type="match status" value="2"/>
</dbReference>
<dbReference type="Gene3D" id="3.20.20.140">
    <property type="entry name" value="Metal-dependent hydrolases"/>
    <property type="match status" value="1"/>
</dbReference>
<dbReference type="NCBIfam" id="TIGR00594">
    <property type="entry name" value="polc"/>
    <property type="match status" value="2"/>
</dbReference>
<dbReference type="CDD" id="cd04485">
    <property type="entry name" value="DnaE_OBF"/>
    <property type="match status" value="1"/>
</dbReference>
<dbReference type="Proteomes" id="UP000230553">
    <property type="component" value="Unassembled WGS sequence"/>
</dbReference>
<dbReference type="PROSITE" id="PS50817">
    <property type="entry name" value="INTEIN_N_TER"/>
    <property type="match status" value="1"/>
</dbReference>
<gene>
    <name evidence="10" type="ORF">COY31_00630</name>
</gene>
<dbReference type="InterPro" id="IPR003587">
    <property type="entry name" value="Hint_dom_N"/>
</dbReference>
<dbReference type="SUPFAM" id="SSF51294">
    <property type="entry name" value="Hedgehog/intein (Hint) domain"/>
    <property type="match status" value="1"/>
</dbReference>
<dbReference type="Gene3D" id="2.170.16.10">
    <property type="entry name" value="Hedgehog/Intein (Hint) domain"/>
    <property type="match status" value="1"/>
</dbReference>
<keyword evidence="3" id="KW-0808">Transferase</keyword>
<evidence type="ECO:0000313" key="10">
    <source>
        <dbReference type="EMBL" id="PIZ45337.1"/>
    </source>
</evidence>
<dbReference type="InterPro" id="IPR030934">
    <property type="entry name" value="Intein_C"/>
</dbReference>
<dbReference type="Gene3D" id="3.40.91.30">
    <property type="match status" value="1"/>
</dbReference>
<dbReference type="SMART" id="SM00306">
    <property type="entry name" value="HintN"/>
    <property type="match status" value="1"/>
</dbReference>
<reference evidence="11" key="1">
    <citation type="submission" date="2017-09" db="EMBL/GenBank/DDBJ databases">
        <title>Depth-based differentiation of microbial function through sediment-hosted aquifers and enrichment of novel symbionts in the deep terrestrial subsurface.</title>
        <authorList>
            <person name="Probst A.J."/>
            <person name="Ladd B."/>
            <person name="Jarett J.K."/>
            <person name="Geller-Mcgrath D.E."/>
            <person name="Sieber C.M.K."/>
            <person name="Emerson J.B."/>
            <person name="Anantharaman K."/>
            <person name="Thomas B.C."/>
            <person name="Malmstrom R."/>
            <person name="Stieglmeier M."/>
            <person name="Klingl A."/>
            <person name="Woyke T."/>
            <person name="Ryan C.M."/>
            <person name="Banfield J.F."/>
        </authorList>
    </citation>
    <scope>NUCLEOTIDE SEQUENCE [LARGE SCALE GENOMIC DNA]</scope>
</reference>
<organism evidence="10 11">
    <name type="scientific">Candidatus Wolfebacteria bacterium CG_4_10_14_0_2_um_filter_39_18</name>
    <dbReference type="NCBI Taxonomy" id="1975061"/>
    <lineage>
        <taxon>Bacteria</taxon>
        <taxon>Candidatus Wolfeibacteriota</taxon>
    </lineage>
</organism>
<dbReference type="InterPro" id="IPR011335">
    <property type="entry name" value="Restrct_endonuc-II-like"/>
</dbReference>
<dbReference type="Gene3D" id="1.10.10.1600">
    <property type="entry name" value="Bacterial DNA polymerase III alpha subunit, thumb domain"/>
    <property type="match status" value="1"/>
</dbReference>
<feature type="domain" description="Hint" evidence="8">
    <location>
        <begin position="867"/>
        <end position="913"/>
    </location>
</feature>
<dbReference type="InterPro" id="IPR004365">
    <property type="entry name" value="NA-bd_OB_tRNA"/>
</dbReference>
<dbReference type="InterPro" id="IPR029460">
    <property type="entry name" value="DNAPol_HHH"/>
</dbReference>
<evidence type="ECO:0000256" key="5">
    <source>
        <dbReference type="ARBA" id="ARBA00022705"/>
    </source>
</evidence>
<dbReference type="PROSITE" id="PS50818">
    <property type="entry name" value="INTEIN_C_TER"/>
    <property type="match status" value="1"/>
</dbReference>
<dbReference type="InterPro" id="IPR011708">
    <property type="entry name" value="DNA_pol3_alpha_NTPase_dom"/>
</dbReference>
<dbReference type="GO" id="GO:0006260">
    <property type="term" value="P:DNA replication"/>
    <property type="evidence" value="ECO:0007669"/>
    <property type="project" value="UniProtKB-KW"/>
</dbReference>
<keyword evidence="6" id="KW-0239">DNA-directed DNA polymerase</keyword>
<dbReference type="InterPro" id="IPR004013">
    <property type="entry name" value="PHP_dom"/>
</dbReference>
<proteinExistence type="predicted"/>
<dbReference type="InterPro" id="IPR036844">
    <property type="entry name" value="Hint_dom_sf"/>
</dbReference>
<name>A0A2M7TGU4_9BACT</name>
<dbReference type="SMART" id="SM00305">
    <property type="entry name" value="HintC"/>
    <property type="match status" value="1"/>
</dbReference>
<dbReference type="Pfam" id="PF14579">
    <property type="entry name" value="HHH_6"/>
    <property type="match status" value="1"/>
</dbReference>
<dbReference type="GO" id="GO:0005737">
    <property type="term" value="C:cytoplasm"/>
    <property type="evidence" value="ECO:0007669"/>
    <property type="project" value="UniProtKB-SubCell"/>
</dbReference>
<dbReference type="GO" id="GO:0008408">
    <property type="term" value="F:3'-5' exonuclease activity"/>
    <property type="evidence" value="ECO:0007669"/>
    <property type="project" value="InterPro"/>
</dbReference>
<evidence type="ECO:0000256" key="4">
    <source>
        <dbReference type="ARBA" id="ARBA00022695"/>
    </source>
</evidence>
<dbReference type="NCBIfam" id="TIGR01443">
    <property type="entry name" value="intein_Cterm"/>
    <property type="match status" value="1"/>
</dbReference>
<dbReference type="SUPFAM" id="SSF52980">
    <property type="entry name" value="Restriction endonuclease-like"/>
    <property type="match status" value="1"/>
</dbReference>
<evidence type="ECO:0000256" key="1">
    <source>
        <dbReference type="ARBA" id="ARBA00004496"/>
    </source>
</evidence>
<dbReference type="GO" id="GO:0003676">
    <property type="term" value="F:nucleic acid binding"/>
    <property type="evidence" value="ECO:0007669"/>
    <property type="project" value="InterPro"/>
</dbReference>
<keyword evidence="5" id="KW-0235">DNA replication</keyword>
<dbReference type="Gene3D" id="1.10.150.870">
    <property type="match status" value="1"/>
</dbReference>
<keyword evidence="4" id="KW-0548">Nucleotidyltransferase</keyword>
<dbReference type="InterPro" id="IPR004805">
    <property type="entry name" value="DnaE2/DnaE/PolC"/>
</dbReference>
<evidence type="ECO:0000256" key="3">
    <source>
        <dbReference type="ARBA" id="ARBA00022679"/>
    </source>
</evidence>
<dbReference type="PANTHER" id="PTHR32294">
    <property type="entry name" value="DNA POLYMERASE III SUBUNIT ALPHA"/>
    <property type="match status" value="1"/>
</dbReference>
<dbReference type="EMBL" id="PFNM01000010">
    <property type="protein sequence ID" value="PIZ45337.1"/>
    <property type="molecule type" value="Genomic_DNA"/>
</dbReference>
<comment type="catalytic activity">
    <reaction evidence="7">
        <text>DNA(n) + a 2'-deoxyribonucleoside 5'-triphosphate = DNA(n+1) + diphosphate</text>
        <dbReference type="Rhea" id="RHEA:22508"/>
        <dbReference type="Rhea" id="RHEA-COMP:17339"/>
        <dbReference type="Rhea" id="RHEA-COMP:17340"/>
        <dbReference type="ChEBI" id="CHEBI:33019"/>
        <dbReference type="ChEBI" id="CHEBI:61560"/>
        <dbReference type="ChEBI" id="CHEBI:173112"/>
        <dbReference type="EC" id="2.7.7.7"/>
    </reaction>
</comment>
<evidence type="ECO:0000256" key="6">
    <source>
        <dbReference type="ARBA" id="ARBA00022932"/>
    </source>
</evidence>
<evidence type="ECO:0000259" key="8">
    <source>
        <dbReference type="SMART" id="SM00305"/>
    </source>
</evidence>
<accession>A0A2M7TGU4</accession>
<evidence type="ECO:0000313" key="11">
    <source>
        <dbReference type="Proteomes" id="UP000230553"/>
    </source>
</evidence>
<dbReference type="InterPro" id="IPR041931">
    <property type="entry name" value="DNA_pol3_alpha_thumb_dom"/>
</dbReference>
<dbReference type="InterPro" id="IPR040982">
    <property type="entry name" value="DNA_pol3_finger"/>
</dbReference>
<dbReference type="EC" id="2.7.7.7" evidence="2"/>
<comment type="subcellular location">
    <subcellularLocation>
        <location evidence="1">Cytoplasm</location>
    </subcellularLocation>
</comment>
<dbReference type="CDD" id="cd00081">
    <property type="entry name" value="Hint"/>
    <property type="match status" value="1"/>
</dbReference>
<dbReference type="PANTHER" id="PTHR32294:SF0">
    <property type="entry name" value="DNA POLYMERASE III SUBUNIT ALPHA"/>
    <property type="match status" value="1"/>
</dbReference>
<sequence>MDDQYSHLILLCENNTGWKNLIQLVTKSYLEGFYYKPRVDKEILKQHSEGLIALSACVAGEIPQLILNRNLEEAEKAVREYQEIFGKENFFLEIGYHPNFADAEKANIGLKKLSEITGAPLVATQDIHYIKPEDAEYHDILLAVQTGNKTSDDDRLTLKADDFSMRSQEDMMEIFKDTPEAIENTVKIAERCDVNITLNKILLPTFQLPEGEISSIEYLKKLANERLPSRFEVADAKITERLDYELGVIEKTGFADYFLIVQDFVNWAKERGIVVGPGRGSAAGSLVSYVLGITDLDPLKYDLLFERFLNPDRISMPDIDLDFTDARRDEVFGYIREKYGEDKVAQIITFGTMAARAAIRDAGRALGMPYSLCDQLSKMIPFNPTQGMKSGWLDKSLQKVAEFKKIYETNPDAKKIIDAARHLEGVARHASVHACGIVISKDALTNFVPLQRAPQDSNIIITQFEMHSIEDLGLLKMDLLGLKNLTIIEEGIRLIKEISGDDVNISNLPLDDKKVFKLLQEGDTTGVFQLECLSGETIISNTTIKKLYEAKNKKVLTSIYLDEGKTHKNKIVDVLKRSKKNVYVLVGENGWYIKATKNHYFLTENGWKKLKDIKPEEKVLLKTKAKHLVYNVCNVCGKQISGQKEGKSNFCYKCSATFYKNPAKKESKEKIREARIKFYQNGGKPWNYGLAAENNETLRNTGLKISKALTGKSLEYRLGKEKADEFKKALSDKFKGTGNPMFGKRSPHRKGGFREDLGHYVRSNWEADFARILNLYNLEYEYEPKTFALTKPNGEALNYTPDFYVKKYNAFYEIKGWFHDIDKEKVDLFEKQYPQYNFVLINTTKFAELAMKYRNLVKWECPRIPVENSFQFIKVKEIKYSGKEETYDIVMKTPGNNFVANGFVVHNSSGMRRHLKDLKPNEFEDIIAMVALYRPGPIELIPSFVNRKHGKEKVTYLHPKLEPILESTYGIGIYQEQMMKIAQELGGFTLAEADTLRKAIGKKIKSLLDSQKEKFIEGGINNGIDKKIAEEIWNLFPPFARYGFNKSHAACYALIAYRTAYLKAYWPIEFMTALLNSDSGDTDRISFLMSEAQKKEIKILPPDANSSFANFAPEEKSIRFGLLAIKNVGAAIVEAIIEERQRGGPYQNMTDFLTRVRHKDLNKKSLESMIKVGVFDSFGMDRGVLLANLDNILAFCQNIKKSQNSSQTGLFGNNYHSSALFEKNKQGQTALPKDKLAWERELLGLYVSGHPLSAYFEKLKKFNPTPIKKILAEKEGSNGGTTQIAGVILNIHRIVSKLGQQILFVTVEDLSGSVEMIVFSDTLAKNPAIWRDNNIIIANGKVSWRNGEPKFICQQAIEL</sequence>
<feature type="domain" description="Hint" evidence="9">
    <location>
        <begin position="530"/>
        <end position="623"/>
    </location>
</feature>
<comment type="caution">
    <text evidence="10">The sequence shown here is derived from an EMBL/GenBank/DDBJ whole genome shotgun (WGS) entry which is preliminary data.</text>
</comment>
<evidence type="ECO:0000256" key="2">
    <source>
        <dbReference type="ARBA" id="ARBA00012417"/>
    </source>
</evidence>